<dbReference type="STRING" id="289003.SAMN05216190_11958"/>
<keyword evidence="3" id="KW-1185">Reference proteome</keyword>
<dbReference type="RefSeq" id="WP_170862228.1">
    <property type="nucleotide sequence ID" value="NZ_FOWX01000019.1"/>
</dbReference>
<reference evidence="3" key="1">
    <citation type="submission" date="2016-10" db="EMBL/GenBank/DDBJ databases">
        <authorList>
            <person name="Varghese N."/>
            <person name="Submissions S."/>
        </authorList>
    </citation>
    <scope>NUCLEOTIDE SEQUENCE [LARGE SCALE GENOMIC DNA]</scope>
    <source>
        <strain evidence="3">DSM 17834</strain>
    </source>
</reference>
<proteinExistence type="predicted"/>
<dbReference type="EMBL" id="FOWX01000019">
    <property type="protein sequence ID" value="SFP80169.1"/>
    <property type="molecule type" value="Genomic_DNA"/>
</dbReference>
<evidence type="ECO:0000313" key="3">
    <source>
        <dbReference type="Proteomes" id="UP000198784"/>
    </source>
</evidence>
<organism evidence="2 3">
    <name type="scientific">Pseudomonas borbori</name>
    <dbReference type="NCBI Taxonomy" id="289003"/>
    <lineage>
        <taxon>Bacteria</taxon>
        <taxon>Pseudomonadati</taxon>
        <taxon>Pseudomonadota</taxon>
        <taxon>Gammaproteobacteria</taxon>
        <taxon>Pseudomonadales</taxon>
        <taxon>Pseudomonadaceae</taxon>
        <taxon>Pseudomonas</taxon>
    </lineage>
</organism>
<name>A0A1I5TAT8_9PSED</name>
<sequence length="316" mass="36501">MNIAEFWRPFEVRVSSFDELVEIINQVMNKAMNSQIRFAWRGQVDADWALHSSLYRRLNITKGKVLVEEDLAKEEGSILAELHRWGLHSSSHTGRLSILNQLAMLQHYGSPTRLIDITFNAWVGVWFAIEEKWSNGTLVNEDKDARLFAFDVTDRLINENDQFRKWEDDFSRPWKPGRDDALDPKEWATSVFAWTPSNLDARIAAQNGGFLFGGVPSTNRPDRKKFQFPKSPNYKDGWWKIEEGRTACCLAARPHVFEPKNRKGANSGALYTFRIDAAAKKNIRQRLDKMFGYRHSTIYPDYSGFSTFGTPHIKSY</sequence>
<dbReference type="Proteomes" id="UP000198784">
    <property type="component" value="Unassembled WGS sequence"/>
</dbReference>
<dbReference type="AlphaFoldDB" id="A0A1I5TAT8"/>
<dbReference type="Pfam" id="PF08867">
    <property type="entry name" value="FRG"/>
    <property type="match status" value="1"/>
</dbReference>
<protein>
    <submittedName>
        <fullName evidence="2">FRG domain-containing protein</fullName>
    </submittedName>
</protein>
<accession>A0A1I5TAT8</accession>
<dbReference type="InterPro" id="IPR014966">
    <property type="entry name" value="FRG-dom"/>
</dbReference>
<gene>
    <name evidence="2" type="ORF">SAMN05216190_11958</name>
</gene>
<evidence type="ECO:0000259" key="1">
    <source>
        <dbReference type="SMART" id="SM00901"/>
    </source>
</evidence>
<dbReference type="SMART" id="SM00901">
    <property type="entry name" value="FRG"/>
    <property type="match status" value="1"/>
</dbReference>
<evidence type="ECO:0000313" key="2">
    <source>
        <dbReference type="EMBL" id="SFP80169.1"/>
    </source>
</evidence>
<feature type="domain" description="FRG" evidence="1">
    <location>
        <begin position="34"/>
        <end position="148"/>
    </location>
</feature>